<evidence type="ECO:0000313" key="4">
    <source>
        <dbReference type="EMBL" id="PAV93607.1"/>
    </source>
</evidence>
<dbReference type="InterPro" id="IPR032623">
    <property type="entry name" value="FecR_N"/>
</dbReference>
<feature type="region of interest" description="Disordered" evidence="1">
    <location>
        <begin position="1"/>
        <end position="30"/>
    </location>
</feature>
<evidence type="ECO:0000256" key="1">
    <source>
        <dbReference type="SAM" id="MobiDB-lite"/>
    </source>
</evidence>
<evidence type="ECO:0000313" key="5">
    <source>
        <dbReference type="Proteomes" id="UP000218231"/>
    </source>
</evidence>
<name>A0A2A2M5U0_9BILA</name>
<organism evidence="4 5">
    <name type="scientific">Diploscapter pachys</name>
    <dbReference type="NCBI Taxonomy" id="2018661"/>
    <lineage>
        <taxon>Eukaryota</taxon>
        <taxon>Metazoa</taxon>
        <taxon>Ecdysozoa</taxon>
        <taxon>Nematoda</taxon>
        <taxon>Chromadorea</taxon>
        <taxon>Rhabditida</taxon>
        <taxon>Rhabditina</taxon>
        <taxon>Rhabditomorpha</taxon>
        <taxon>Rhabditoidea</taxon>
        <taxon>Rhabditidae</taxon>
        <taxon>Diploscapter</taxon>
    </lineage>
</organism>
<evidence type="ECO:0000259" key="3">
    <source>
        <dbReference type="Pfam" id="PF16220"/>
    </source>
</evidence>
<dbReference type="AlphaFoldDB" id="A0A2A2M5U0"/>
<keyword evidence="2" id="KW-0472">Membrane</keyword>
<keyword evidence="5" id="KW-1185">Reference proteome</keyword>
<sequence>MSQETPSMKQHAPDPVGEQAASWFARAQDAPHDNAVQAALQAWLAQHPSNRQEYERVAQLWRAADFIPRQRLEALCQPEPVRQLPRRRLLRQALAAGVAVVALGLGWTGWQYQQLNHKDTCR</sequence>
<protein>
    <recommendedName>
        <fullName evidence="3">FecR N-terminal domain-containing protein</fullName>
    </recommendedName>
</protein>
<feature type="transmembrane region" description="Helical" evidence="2">
    <location>
        <begin position="89"/>
        <end position="110"/>
    </location>
</feature>
<evidence type="ECO:0000256" key="2">
    <source>
        <dbReference type="SAM" id="Phobius"/>
    </source>
</evidence>
<feature type="domain" description="FecR N-terminal" evidence="3">
    <location>
        <begin position="18"/>
        <end position="60"/>
    </location>
</feature>
<dbReference type="Pfam" id="PF16220">
    <property type="entry name" value="DUF4880"/>
    <property type="match status" value="1"/>
</dbReference>
<dbReference type="Proteomes" id="UP000218231">
    <property type="component" value="Unassembled WGS sequence"/>
</dbReference>
<proteinExistence type="predicted"/>
<accession>A0A2A2M5U0</accession>
<keyword evidence="2" id="KW-1133">Transmembrane helix</keyword>
<comment type="caution">
    <text evidence="4">The sequence shown here is derived from an EMBL/GenBank/DDBJ whole genome shotgun (WGS) entry which is preliminary data.</text>
</comment>
<reference evidence="4 5" key="1">
    <citation type="journal article" date="2017" name="Curr. Biol.">
        <title>Genome architecture and evolution of a unichromosomal asexual nematode.</title>
        <authorList>
            <person name="Fradin H."/>
            <person name="Zegar C."/>
            <person name="Gutwein M."/>
            <person name="Lucas J."/>
            <person name="Kovtun M."/>
            <person name="Corcoran D."/>
            <person name="Baugh L.R."/>
            <person name="Kiontke K."/>
            <person name="Gunsalus K."/>
            <person name="Fitch D.H."/>
            <person name="Piano F."/>
        </authorList>
    </citation>
    <scope>NUCLEOTIDE SEQUENCE [LARGE SCALE GENOMIC DNA]</scope>
    <source>
        <strain evidence="4">PF1309</strain>
    </source>
</reference>
<gene>
    <name evidence="4" type="ORF">WR25_13671</name>
</gene>
<keyword evidence="2" id="KW-0812">Transmembrane</keyword>
<dbReference type="EMBL" id="LIAE01004940">
    <property type="protein sequence ID" value="PAV93607.1"/>
    <property type="molecule type" value="Genomic_DNA"/>
</dbReference>